<dbReference type="PANTHER" id="PTHR43767">
    <property type="entry name" value="LONG-CHAIN-FATTY-ACID--COA LIGASE"/>
    <property type="match status" value="1"/>
</dbReference>
<accession>A0A9X2SNX5</accession>
<evidence type="ECO:0000313" key="2">
    <source>
        <dbReference type="EMBL" id="MCR6488438.1"/>
    </source>
</evidence>
<gene>
    <name evidence="2" type="ORF">M8542_36985</name>
</gene>
<dbReference type="CDD" id="cd04433">
    <property type="entry name" value="AFD_class_I"/>
    <property type="match status" value="1"/>
</dbReference>
<dbReference type="InterPro" id="IPR050237">
    <property type="entry name" value="ATP-dep_AMP-bd_enzyme"/>
</dbReference>
<proteinExistence type="predicted"/>
<dbReference type="PANTHER" id="PTHR43767:SF1">
    <property type="entry name" value="NONRIBOSOMAL PEPTIDE SYNTHASE PES1 (EUROFUNG)-RELATED"/>
    <property type="match status" value="1"/>
</dbReference>
<organism evidence="2 3">
    <name type="scientific">Amycolatopsis iheyensis</name>
    <dbReference type="NCBI Taxonomy" id="2945988"/>
    <lineage>
        <taxon>Bacteria</taxon>
        <taxon>Bacillati</taxon>
        <taxon>Actinomycetota</taxon>
        <taxon>Actinomycetes</taxon>
        <taxon>Pseudonocardiales</taxon>
        <taxon>Pseudonocardiaceae</taxon>
        <taxon>Amycolatopsis</taxon>
    </lineage>
</organism>
<dbReference type="InterPro" id="IPR000873">
    <property type="entry name" value="AMP-dep_synth/lig_dom"/>
</dbReference>
<dbReference type="AlphaFoldDB" id="A0A9X2SNX5"/>
<evidence type="ECO:0000313" key="3">
    <source>
        <dbReference type="Proteomes" id="UP001144096"/>
    </source>
</evidence>
<sequence>MTLDPGVLEEFLGRLRPTEPTPPPTAGLAELPIAPGDVVVLALPNSARLVRAYFGCLLAGYVPVLMAPSTPGPRIAETAARLGAAAIIGTRARASADARRAGDLDVVLCAGHQRRRHRPGQAILLTSGTSGPATGCLHDVSALLRNARRHAAAVGLTAADRVLITLPLYYSFALVGQLMGALVSGATPVLGGPPFNAGEYAGVLAREGITHASLTPILVSALLDDGAVLPAGLRALTVGGQALAPARTADLLGRHPGLELYLTYGLTQAGPRVTTLAAHREPPHRHHSVGVPVDGVRVSLRDVGRGPREQEVLVHSDTLFVERVGVARERAAAELLPGPVLATGDLGHLDEAGYLYLTGRLTDFVEVRGEKVSLASLRAIATSLPGVTGARAAHDAVADVIALDLHVSPDGIDEAALRRRLFSLLAPHERPGRLTFHDAVEVSSFK</sequence>
<dbReference type="Proteomes" id="UP001144096">
    <property type="component" value="Unassembled WGS sequence"/>
</dbReference>
<dbReference type="InterPro" id="IPR042099">
    <property type="entry name" value="ANL_N_sf"/>
</dbReference>
<dbReference type="Pfam" id="PF00501">
    <property type="entry name" value="AMP-binding"/>
    <property type="match status" value="1"/>
</dbReference>
<feature type="domain" description="AMP-dependent synthetase/ligase" evidence="1">
    <location>
        <begin position="26"/>
        <end position="305"/>
    </location>
</feature>
<evidence type="ECO:0000259" key="1">
    <source>
        <dbReference type="Pfam" id="PF00501"/>
    </source>
</evidence>
<keyword evidence="2" id="KW-0436">Ligase</keyword>
<keyword evidence="3" id="KW-1185">Reference proteome</keyword>
<dbReference type="SUPFAM" id="SSF56801">
    <property type="entry name" value="Acetyl-CoA synthetase-like"/>
    <property type="match status" value="1"/>
</dbReference>
<reference evidence="2" key="1">
    <citation type="submission" date="2022-06" db="EMBL/GenBank/DDBJ databases">
        <title>Amycolatopsis iheyaensis sp. nov., a new species of the genus Amycolatopsis isolated from soil in Iheya island, Japan.</title>
        <authorList>
            <person name="Ngamcharungchit C."/>
            <person name="Kanto H."/>
            <person name="Take A."/>
            <person name="Intra B."/>
            <person name="Matsumoto A."/>
            <person name="Panbangred W."/>
            <person name="Inahashi Y."/>
        </authorList>
    </citation>
    <scope>NUCLEOTIDE SEQUENCE</scope>
    <source>
        <strain evidence="2">OK19-0408</strain>
    </source>
</reference>
<dbReference type="RefSeq" id="WP_257925003.1">
    <property type="nucleotide sequence ID" value="NZ_JAMXQV010000025.1"/>
</dbReference>
<name>A0A9X2SNX5_9PSEU</name>
<protein>
    <submittedName>
        <fullName evidence="2">Acyl--CoA ligase</fullName>
    </submittedName>
</protein>
<comment type="caution">
    <text evidence="2">The sequence shown here is derived from an EMBL/GenBank/DDBJ whole genome shotgun (WGS) entry which is preliminary data.</text>
</comment>
<dbReference type="Gene3D" id="3.40.50.12780">
    <property type="entry name" value="N-terminal domain of ligase-like"/>
    <property type="match status" value="1"/>
</dbReference>
<dbReference type="EMBL" id="JAMXQV010000025">
    <property type="protein sequence ID" value="MCR6488438.1"/>
    <property type="molecule type" value="Genomic_DNA"/>
</dbReference>
<dbReference type="GO" id="GO:0016874">
    <property type="term" value="F:ligase activity"/>
    <property type="evidence" value="ECO:0007669"/>
    <property type="project" value="UniProtKB-KW"/>
</dbReference>